<gene>
    <name evidence="1" type="ORF">CSSPJE1EN1_LOCUS27243</name>
</gene>
<sequence>MTVPGIFNLTGSPITTSGTLALSLNNQNANQVFAGPSSGSATTPTFRSLVASDIPTLNQNTTGNAATATTVTGTVAVANGGTGNTILNAYAPLFGGTTNTGTTAWINDNGSASFASGGLTIDVYGDIVIQGDVNIDYGSGITMNGGGDISGPQEIIGNNGAVMNDGGGLWNFPNGIEINTGDIDLNPDGSAQFANGTINISSGGNLAIEGGELLVTNTSYPAHMRLSQKNNGEVTWSYNVDPNNSDAIDNTADMGWKFAMAGTGSTSSMDIQSSPAGSLSWTGTTIWSIAQDGSLTMDSGAFYSDGAGNVTVNTLQAADIYYNYGNYLADSNQNLYYGGGGGILATPEGVINFSGNSSYGTVPLIDAYGNIYYNAGGYLADYAGRLYYGNGYVMTDPTVSPSLLYYPGLGEAHPLANSDGILYWGGDGGGHPLADNYDILYLRGGLQDMSGSNGTSGQVLTSDGTNATWQNATGFNPPYNFEAPTTLFTAGSQPVIGIDDNGNPFLESLTGNVVLGFDSNGSLMYDNNILFDISTTPVQLNYPGLGSSYPLADSNGKLYASAIYSAFDTNIWANPSTRIIYDQYNEQAISTMSDTWNTDSTTTLISDPDYGCVVVNVELFVRDSLQIQPFGGANSIQLNQDGSASFSSGAITFDGTGNASFGSGVTGIFYDGSADFCNGGVRIDSSGNLYIGAQLYDAYTNTPLDGQFLGCGQYDGGRPTWRYPNYANQSPMTDSNSLFYPPSFDTASAPAYVEGALYFDTTLNKLVVGGASNWETVNSGDNNYSIQSANFTASTGGINGGNSTPVPQSTTVNGHPLSSNVTVSVSDLNSTTGTLSTAKGGTGTGTLGTGVASALPNATNTPAVVYRFPAQPAMCRTRIRRSDYCTFFVVQGTGSGVAYADPITVTSSSVTGGTCINITPSGITAFDPWLHQDRLDLQPVFEERLQRHLPLLHGEFARHELDRQWRDHAVGRSENATVFIGPDGKYWAEMNNQGGTFAWAQSEATSLTGTWSALTYVQQPSPAAQGTTGTYWDGGTIIPITDSNTIAQLQYDWVVTNPPKSQHHIQQQWFPGVSSAELTTYGRSAFVADDSGYSPGQPKLWSMGRPLPPTSSISVTTRPTILALSKQASQDSFHPLPATVWCSATTVIGGHAALSGANLSEYGQEIISFDENGAGGSASGFVIQGSTHSYYHLDVGYDTTNARGFIQAGQSGAWSPLCLQPNGVWHRDHRWNDPVNSLVCSIDGGLGLTAGNTVNLKGGSNAASGTVTLSSGAATVTTTALLRAIGWARPSRLLGHARHVCP</sequence>
<name>A0ABP0VFU5_9BRYO</name>
<comment type="caution">
    <text evidence="1">The sequence shown here is derived from an EMBL/GenBank/DDBJ whole genome shotgun (WGS) entry which is preliminary data.</text>
</comment>
<accession>A0ABP0VFU5</accession>
<evidence type="ECO:0000313" key="2">
    <source>
        <dbReference type="Proteomes" id="UP001497444"/>
    </source>
</evidence>
<organism evidence="1 2">
    <name type="scientific">Sphagnum jensenii</name>
    <dbReference type="NCBI Taxonomy" id="128206"/>
    <lineage>
        <taxon>Eukaryota</taxon>
        <taxon>Viridiplantae</taxon>
        <taxon>Streptophyta</taxon>
        <taxon>Embryophyta</taxon>
        <taxon>Bryophyta</taxon>
        <taxon>Sphagnophytina</taxon>
        <taxon>Sphagnopsida</taxon>
        <taxon>Sphagnales</taxon>
        <taxon>Sphagnaceae</taxon>
        <taxon>Sphagnum</taxon>
    </lineage>
</organism>
<dbReference type="EMBL" id="CAXAQS010000504">
    <property type="protein sequence ID" value="CAK9251865.1"/>
    <property type="molecule type" value="Genomic_DNA"/>
</dbReference>
<protein>
    <submittedName>
        <fullName evidence="1">Uncharacterized protein</fullName>
    </submittedName>
</protein>
<reference evidence="1" key="1">
    <citation type="submission" date="2024-02" db="EMBL/GenBank/DDBJ databases">
        <authorList>
            <consortium name="ELIXIR-Norway"/>
            <consortium name="Elixir Norway"/>
        </authorList>
    </citation>
    <scope>NUCLEOTIDE SEQUENCE</scope>
</reference>
<keyword evidence="2" id="KW-1185">Reference proteome</keyword>
<evidence type="ECO:0000313" key="1">
    <source>
        <dbReference type="EMBL" id="CAK9251865.1"/>
    </source>
</evidence>
<proteinExistence type="predicted"/>
<dbReference type="Proteomes" id="UP001497444">
    <property type="component" value="Unassembled WGS sequence"/>
</dbReference>